<name>A0A1M7EPB5_9FLAO</name>
<organism evidence="1 2">
    <name type="scientific">Chryseobacterium contaminans</name>
    <dbReference type="NCBI Taxonomy" id="1423959"/>
    <lineage>
        <taxon>Bacteria</taxon>
        <taxon>Pseudomonadati</taxon>
        <taxon>Bacteroidota</taxon>
        <taxon>Flavobacteriia</taxon>
        <taxon>Flavobacteriales</taxon>
        <taxon>Weeksellaceae</taxon>
        <taxon>Chryseobacterium group</taxon>
        <taxon>Chryseobacterium</taxon>
    </lineage>
</organism>
<dbReference type="AlphaFoldDB" id="A0A1M7EPB5"/>
<dbReference type="EMBL" id="FRBM01000007">
    <property type="protein sequence ID" value="SHL93453.1"/>
    <property type="molecule type" value="Genomic_DNA"/>
</dbReference>
<proteinExistence type="predicted"/>
<dbReference type="STRING" id="1423959.SAMN05444407_107265"/>
<reference evidence="1 2" key="1">
    <citation type="submission" date="2016-11" db="EMBL/GenBank/DDBJ databases">
        <authorList>
            <person name="Jaros S."/>
            <person name="Januszkiewicz K."/>
            <person name="Wedrychowicz H."/>
        </authorList>
    </citation>
    <scope>NUCLEOTIDE SEQUENCE [LARGE SCALE GENOMIC DNA]</scope>
    <source>
        <strain evidence="1 2">DSM 27621</strain>
    </source>
</reference>
<evidence type="ECO:0000313" key="1">
    <source>
        <dbReference type="EMBL" id="SHL93453.1"/>
    </source>
</evidence>
<sequence>MKSIFVTEKPLNRAIINDLNLRIWQEIQEES</sequence>
<evidence type="ECO:0000313" key="2">
    <source>
        <dbReference type="Proteomes" id="UP000184069"/>
    </source>
</evidence>
<accession>A0A1M7EPB5</accession>
<dbReference type="Proteomes" id="UP000184069">
    <property type="component" value="Unassembled WGS sequence"/>
</dbReference>
<protein>
    <submittedName>
        <fullName evidence="1">Uncharacterized protein</fullName>
    </submittedName>
</protein>
<gene>
    <name evidence="1" type="ORF">SAMN05444407_107265</name>
</gene>